<feature type="region of interest" description="Disordered" evidence="1">
    <location>
        <begin position="78"/>
        <end position="101"/>
    </location>
</feature>
<reference evidence="2" key="1">
    <citation type="submission" date="2023-02" db="EMBL/GenBank/DDBJ databases">
        <title>Colletotrichum kahawae CIFC_Que2 genome sequencing and assembly.</title>
        <authorList>
            <person name="Baroncelli R."/>
        </authorList>
    </citation>
    <scope>NUCLEOTIDE SEQUENCE</scope>
    <source>
        <strain evidence="2">CIFC_Que2</strain>
    </source>
</reference>
<protein>
    <submittedName>
        <fullName evidence="2">Uncharacterized protein</fullName>
    </submittedName>
</protein>
<sequence length="144" mass="14212">MEALSNPGRQLSSAVGLALSACGRDHGQYFTKGAGYTMWDITEPANRESGLCAGPRAGWGLASAATPARAACGIPATAPGASASQPFPTNTSRKASGHSGGGYPVPGVVYTAGEATGGNNGRSGHVRASGGYACLVSRRAGGDS</sequence>
<dbReference type="EMBL" id="VYYT01000219">
    <property type="protein sequence ID" value="KAK2755642.1"/>
    <property type="molecule type" value="Genomic_DNA"/>
</dbReference>
<accession>A0AAD9YCM2</accession>
<keyword evidence="3" id="KW-1185">Reference proteome</keyword>
<organism evidence="2 3">
    <name type="scientific">Colletotrichum kahawae</name>
    <name type="common">Coffee berry disease fungus</name>
    <dbReference type="NCBI Taxonomy" id="34407"/>
    <lineage>
        <taxon>Eukaryota</taxon>
        <taxon>Fungi</taxon>
        <taxon>Dikarya</taxon>
        <taxon>Ascomycota</taxon>
        <taxon>Pezizomycotina</taxon>
        <taxon>Sordariomycetes</taxon>
        <taxon>Hypocreomycetidae</taxon>
        <taxon>Glomerellales</taxon>
        <taxon>Glomerellaceae</taxon>
        <taxon>Colletotrichum</taxon>
        <taxon>Colletotrichum gloeosporioides species complex</taxon>
    </lineage>
</organism>
<dbReference type="Proteomes" id="UP001281614">
    <property type="component" value="Unassembled WGS sequence"/>
</dbReference>
<name>A0AAD9YCM2_COLKA</name>
<evidence type="ECO:0000256" key="1">
    <source>
        <dbReference type="SAM" id="MobiDB-lite"/>
    </source>
</evidence>
<comment type="caution">
    <text evidence="2">The sequence shown here is derived from an EMBL/GenBank/DDBJ whole genome shotgun (WGS) entry which is preliminary data.</text>
</comment>
<feature type="compositionally biased region" description="Polar residues" evidence="1">
    <location>
        <begin position="82"/>
        <end position="94"/>
    </location>
</feature>
<gene>
    <name evidence="2" type="ORF">CKAH01_17311</name>
</gene>
<dbReference type="AlphaFoldDB" id="A0AAD9YCM2"/>
<evidence type="ECO:0000313" key="2">
    <source>
        <dbReference type="EMBL" id="KAK2755642.1"/>
    </source>
</evidence>
<proteinExistence type="predicted"/>
<evidence type="ECO:0000313" key="3">
    <source>
        <dbReference type="Proteomes" id="UP001281614"/>
    </source>
</evidence>